<evidence type="ECO:0000256" key="6">
    <source>
        <dbReference type="ARBA" id="ARBA00022833"/>
    </source>
</evidence>
<dbReference type="InterPro" id="IPR035985">
    <property type="entry name" value="Ubiquitin-activating_enz"/>
</dbReference>
<reference evidence="10" key="2">
    <citation type="journal article" date="2023" name="Microbiol Resour">
        <title>Decontamination and Annotation of the Draft Genome Sequence of the Oomycete Lagenidium giganteum ARSEF 373.</title>
        <authorList>
            <person name="Morgan W.R."/>
            <person name="Tartar A."/>
        </authorList>
    </citation>
    <scope>NUCLEOTIDE SEQUENCE</scope>
    <source>
        <strain evidence="10">ARSEF 373</strain>
    </source>
</reference>
<feature type="domain" description="THIF-type NAD/FAD binding fold" evidence="8">
    <location>
        <begin position="88"/>
        <end position="362"/>
    </location>
</feature>
<evidence type="ECO:0000256" key="7">
    <source>
        <dbReference type="ARBA" id="ARBA00022840"/>
    </source>
</evidence>
<dbReference type="InterPro" id="IPR000594">
    <property type="entry name" value="ThiF_NAD_FAD-bd"/>
</dbReference>
<keyword evidence="3" id="KW-0479">Metal-binding</keyword>
<evidence type="ECO:0000256" key="3">
    <source>
        <dbReference type="ARBA" id="ARBA00022723"/>
    </source>
</evidence>
<dbReference type="GO" id="GO:0005524">
    <property type="term" value="F:ATP binding"/>
    <property type="evidence" value="ECO:0007669"/>
    <property type="project" value="UniProtKB-KW"/>
</dbReference>
<evidence type="ECO:0000256" key="1">
    <source>
        <dbReference type="ARBA" id="ARBA00005339"/>
    </source>
</evidence>
<sequence length="383" mass="41107">MDYDAFFDDGPPISQLQAAVKALDEYVHHVVPAHISSTAPASTAASLASTSTTAPVAATTPAPASVPPPVPHGRRSSITPVHLFARQEFAVGKWKELAKAHVAICGVGAIGALAAESLVRAGVGKLFLVDPVRVQMSAMSSMVYLPQEIGFSRIQALRLRLQSISAHGKTTIDSFSADLSNEMDLLELRKKLRVSSVGATKPNSTGVQWTTPAEGSFGLFEALTSKRPYDLVLCCVESEEATEQVNEICLELSLPMLHVTLSPCNTKVSLEAVLPGHTCCLTCVRTQQQLTQQSTLTDEVVRSIAKAFPAALPHVELTAAGLLAQNAIKFLLELGDFVPFFTLDLLKFEMESYSYPPNPACTNAACKQRQHEERKHTALSSSA</sequence>
<dbReference type="InterPro" id="IPR045886">
    <property type="entry name" value="ThiF/MoeB/HesA"/>
</dbReference>
<comment type="caution">
    <text evidence="10">The sequence shown here is derived from an EMBL/GenBank/DDBJ whole genome shotgun (WGS) entry which is preliminary data.</text>
</comment>
<gene>
    <name evidence="10" type="ORF">N0F65_001080</name>
    <name evidence="9" type="ORF">N0F65_011502</name>
</gene>
<organism evidence="10 11">
    <name type="scientific">Lagenidium giganteum</name>
    <dbReference type="NCBI Taxonomy" id="4803"/>
    <lineage>
        <taxon>Eukaryota</taxon>
        <taxon>Sar</taxon>
        <taxon>Stramenopiles</taxon>
        <taxon>Oomycota</taxon>
        <taxon>Peronosporomycetes</taxon>
        <taxon>Pythiales</taxon>
        <taxon>Pythiaceae</taxon>
    </lineage>
</organism>
<evidence type="ECO:0000313" key="11">
    <source>
        <dbReference type="Proteomes" id="UP001146120"/>
    </source>
</evidence>
<keyword evidence="7" id="KW-0067">ATP-binding</keyword>
<dbReference type="PANTHER" id="PTHR10953:SF9">
    <property type="entry name" value="UBIQUITIN-LIKE MODIFIER-ACTIVATING ENZYME 5"/>
    <property type="match status" value="1"/>
</dbReference>
<dbReference type="Pfam" id="PF00899">
    <property type="entry name" value="ThiF"/>
    <property type="match status" value="1"/>
</dbReference>
<keyword evidence="5" id="KW-0833">Ubl conjugation pathway</keyword>
<evidence type="ECO:0000256" key="2">
    <source>
        <dbReference type="ARBA" id="ARBA00016279"/>
    </source>
</evidence>
<keyword evidence="11" id="KW-1185">Reference proteome</keyword>
<evidence type="ECO:0000259" key="8">
    <source>
        <dbReference type="Pfam" id="PF00899"/>
    </source>
</evidence>
<proteinExistence type="inferred from homology"/>
<dbReference type="SUPFAM" id="SSF69572">
    <property type="entry name" value="Activating enzymes of the ubiquitin-like proteins"/>
    <property type="match status" value="1"/>
</dbReference>
<comment type="similarity">
    <text evidence="1">Belongs to the ubiquitin-activating E1 family. UBA5 subfamily.</text>
</comment>
<protein>
    <recommendedName>
        <fullName evidence="2">Ubiquitin-like modifier-activating enzyme 5</fullName>
    </recommendedName>
</protein>
<reference evidence="10" key="1">
    <citation type="submission" date="2022-11" db="EMBL/GenBank/DDBJ databases">
        <authorList>
            <person name="Morgan W.R."/>
            <person name="Tartar A."/>
        </authorList>
    </citation>
    <scope>NUCLEOTIDE SEQUENCE</scope>
    <source>
        <strain evidence="10">ARSEF 373</strain>
    </source>
</reference>
<dbReference type="GO" id="GO:0071566">
    <property type="term" value="F:UFM1 activating enzyme activity"/>
    <property type="evidence" value="ECO:0007669"/>
    <property type="project" value="TreeGrafter"/>
</dbReference>
<dbReference type="PANTHER" id="PTHR10953">
    <property type="entry name" value="UBIQUITIN-ACTIVATING ENZYME E1"/>
    <property type="match status" value="1"/>
</dbReference>
<keyword evidence="6" id="KW-0862">Zinc</keyword>
<accession>A0AAV2YIQ2</accession>
<dbReference type="EMBL" id="DAKRPA010000279">
    <property type="protein sequence ID" value="DAZ93945.1"/>
    <property type="molecule type" value="Genomic_DNA"/>
</dbReference>
<keyword evidence="4" id="KW-0547">Nucleotide-binding</keyword>
<dbReference type="EMBL" id="DAKRPA010000366">
    <property type="protein sequence ID" value="DAZ92926.1"/>
    <property type="molecule type" value="Genomic_DNA"/>
</dbReference>
<dbReference type="AlphaFoldDB" id="A0AAV2YIQ2"/>
<evidence type="ECO:0000256" key="5">
    <source>
        <dbReference type="ARBA" id="ARBA00022786"/>
    </source>
</evidence>
<name>A0AAV2YIQ2_9STRA</name>
<evidence type="ECO:0000313" key="10">
    <source>
        <dbReference type="EMBL" id="DAZ93945.1"/>
    </source>
</evidence>
<dbReference type="GO" id="GO:0005829">
    <property type="term" value="C:cytosol"/>
    <property type="evidence" value="ECO:0007669"/>
    <property type="project" value="TreeGrafter"/>
</dbReference>
<evidence type="ECO:0000313" key="9">
    <source>
        <dbReference type="EMBL" id="DAZ92926.1"/>
    </source>
</evidence>
<dbReference type="GO" id="GO:0046872">
    <property type="term" value="F:metal ion binding"/>
    <property type="evidence" value="ECO:0007669"/>
    <property type="project" value="UniProtKB-KW"/>
</dbReference>
<dbReference type="Gene3D" id="3.40.50.720">
    <property type="entry name" value="NAD(P)-binding Rossmann-like Domain"/>
    <property type="match status" value="1"/>
</dbReference>
<dbReference type="Proteomes" id="UP001146120">
    <property type="component" value="Unassembled WGS sequence"/>
</dbReference>
<dbReference type="GO" id="GO:0071569">
    <property type="term" value="P:protein ufmylation"/>
    <property type="evidence" value="ECO:0007669"/>
    <property type="project" value="TreeGrafter"/>
</dbReference>
<evidence type="ECO:0000256" key="4">
    <source>
        <dbReference type="ARBA" id="ARBA00022741"/>
    </source>
</evidence>